<protein>
    <submittedName>
        <fullName evidence="2">HD domain-containing protein</fullName>
    </submittedName>
</protein>
<reference evidence="2" key="2">
    <citation type="submission" date="2021-04" db="EMBL/GenBank/DDBJ databases">
        <authorList>
            <person name="Gilroy R."/>
        </authorList>
    </citation>
    <scope>NUCLEOTIDE SEQUENCE</scope>
    <source>
        <strain evidence="2">ChiGjej1B1-14440</strain>
    </source>
</reference>
<dbReference type="CDD" id="cd00077">
    <property type="entry name" value="HDc"/>
    <property type="match status" value="1"/>
</dbReference>
<dbReference type="EMBL" id="DXET01000139">
    <property type="protein sequence ID" value="HIX81566.1"/>
    <property type="molecule type" value="Genomic_DNA"/>
</dbReference>
<gene>
    <name evidence="2" type="ORF">H9980_06300</name>
</gene>
<dbReference type="InterPro" id="IPR003607">
    <property type="entry name" value="HD/PDEase_dom"/>
</dbReference>
<evidence type="ECO:0000313" key="3">
    <source>
        <dbReference type="Proteomes" id="UP000886724"/>
    </source>
</evidence>
<dbReference type="Gene3D" id="1.10.3210.10">
    <property type="entry name" value="Hypothetical protein af1432"/>
    <property type="match status" value="1"/>
</dbReference>
<dbReference type="Proteomes" id="UP000886724">
    <property type="component" value="Unassembled WGS sequence"/>
</dbReference>
<dbReference type="Pfam" id="PF01966">
    <property type="entry name" value="HD"/>
    <property type="match status" value="1"/>
</dbReference>
<proteinExistence type="predicted"/>
<comment type="caution">
    <text evidence="2">The sequence shown here is derived from an EMBL/GenBank/DDBJ whole genome shotgun (WGS) entry which is preliminary data.</text>
</comment>
<organism evidence="2 3">
    <name type="scientific">Candidatus Erysipelatoclostridium merdavium</name>
    <dbReference type="NCBI Taxonomy" id="2838566"/>
    <lineage>
        <taxon>Bacteria</taxon>
        <taxon>Bacillati</taxon>
        <taxon>Bacillota</taxon>
        <taxon>Erysipelotrichia</taxon>
        <taxon>Erysipelotrichales</taxon>
        <taxon>Erysipelotrichales incertae sedis</taxon>
    </lineage>
</organism>
<evidence type="ECO:0000259" key="1">
    <source>
        <dbReference type="Pfam" id="PF01966"/>
    </source>
</evidence>
<dbReference type="AlphaFoldDB" id="A0A9D2BMI0"/>
<sequence length="160" mass="18380">MVEEILKEMIIYANGNKKDIAHFLKVHSYARLIGKLEQLDEKTQKILEIAAIVHDIACPLCRKKYGNSNGKFQEIEGPDLVYDFLKPFSLTDLEINRIAYLVGHHHTYENIDGLDYQILLEADFLVNSDEMNADNKTIAAMKNKVFKTATGIKLLEYIYE</sequence>
<evidence type="ECO:0000313" key="2">
    <source>
        <dbReference type="EMBL" id="HIX81566.1"/>
    </source>
</evidence>
<name>A0A9D2BMI0_9FIRM</name>
<dbReference type="InterPro" id="IPR006674">
    <property type="entry name" value="HD_domain"/>
</dbReference>
<accession>A0A9D2BMI0</accession>
<reference evidence="2" key="1">
    <citation type="journal article" date="2021" name="PeerJ">
        <title>Extensive microbial diversity within the chicken gut microbiome revealed by metagenomics and culture.</title>
        <authorList>
            <person name="Gilroy R."/>
            <person name="Ravi A."/>
            <person name="Getino M."/>
            <person name="Pursley I."/>
            <person name="Horton D.L."/>
            <person name="Alikhan N.F."/>
            <person name="Baker D."/>
            <person name="Gharbi K."/>
            <person name="Hall N."/>
            <person name="Watson M."/>
            <person name="Adriaenssens E.M."/>
            <person name="Foster-Nyarko E."/>
            <person name="Jarju S."/>
            <person name="Secka A."/>
            <person name="Antonio M."/>
            <person name="Oren A."/>
            <person name="Chaudhuri R.R."/>
            <person name="La Ragione R."/>
            <person name="Hildebrand F."/>
            <person name="Pallen M.J."/>
        </authorList>
    </citation>
    <scope>NUCLEOTIDE SEQUENCE</scope>
    <source>
        <strain evidence="2">ChiGjej1B1-14440</strain>
    </source>
</reference>
<dbReference type="SUPFAM" id="SSF109604">
    <property type="entry name" value="HD-domain/PDEase-like"/>
    <property type="match status" value="1"/>
</dbReference>
<feature type="domain" description="HD" evidence="1">
    <location>
        <begin position="21"/>
        <end position="112"/>
    </location>
</feature>